<reference evidence="2" key="1">
    <citation type="submission" date="2016-07" db="EMBL/GenBank/DDBJ databases">
        <authorList>
            <person name="Florea S."/>
            <person name="Webb J.S."/>
            <person name="Jaromczyk J."/>
            <person name="Schardl C.L."/>
        </authorList>
    </citation>
    <scope>NUCLEOTIDE SEQUENCE [LARGE SCALE GENOMIC DNA]</scope>
    <source>
        <strain evidence="2">IPBSL-7</strain>
    </source>
</reference>
<evidence type="ECO:0000313" key="2">
    <source>
        <dbReference type="Proteomes" id="UP000093501"/>
    </source>
</evidence>
<keyword evidence="2" id="KW-1185">Reference proteome</keyword>
<gene>
    <name evidence="1" type="ORF">BCR15_00620</name>
</gene>
<organism evidence="1 2">
    <name type="scientific">Tessaracoccus lapidicaptus</name>
    <dbReference type="NCBI Taxonomy" id="1427523"/>
    <lineage>
        <taxon>Bacteria</taxon>
        <taxon>Bacillati</taxon>
        <taxon>Actinomycetota</taxon>
        <taxon>Actinomycetes</taxon>
        <taxon>Propionibacteriales</taxon>
        <taxon>Propionibacteriaceae</taxon>
        <taxon>Tessaracoccus</taxon>
    </lineage>
</organism>
<dbReference type="EMBL" id="MBQD01000011">
    <property type="protein sequence ID" value="OCL36410.1"/>
    <property type="molecule type" value="Genomic_DNA"/>
</dbReference>
<proteinExistence type="predicted"/>
<dbReference type="AlphaFoldDB" id="A0A1C0AQ80"/>
<sequence length="70" mass="7526">MSLEQGTYFHAYTFGNDHGQRLVVDDQGNATLSTYTCEDGAPTLVKEHLGVIKGNQLVFEAPGGKEVGRG</sequence>
<evidence type="ECO:0000313" key="1">
    <source>
        <dbReference type="EMBL" id="OCL36410.1"/>
    </source>
</evidence>
<name>A0A1C0AQ80_9ACTN</name>
<protein>
    <submittedName>
        <fullName evidence="1">Uncharacterized protein</fullName>
    </submittedName>
</protein>
<comment type="caution">
    <text evidence="1">The sequence shown here is derived from an EMBL/GenBank/DDBJ whole genome shotgun (WGS) entry which is preliminary data.</text>
</comment>
<dbReference type="Proteomes" id="UP000093501">
    <property type="component" value="Unassembled WGS sequence"/>
</dbReference>
<accession>A0A1C0AQ80</accession>